<keyword evidence="5 11" id="KW-0812">Transmembrane</keyword>
<dbReference type="PANTHER" id="PTHR32552">
    <property type="entry name" value="FERRICHROME IRON RECEPTOR-RELATED"/>
    <property type="match status" value="1"/>
</dbReference>
<keyword evidence="17" id="KW-1185">Reference proteome</keyword>
<evidence type="ECO:0000256" key="11">
    <source>
        <dbReference type="PROSITE-ProRule" id="PRU01360"/>
    </source>
</evidence>
<keyword evidence="16" id="KW-0675">Receptor</keyword>
<keyword evidence="3 11" id="KW-1134">Transmembrane beta strand</keyword>
<evidence type="ECO:0000256" key="7">
    <source>
        <dbReference type="ARBA" id="ARBA00023065"/>
    </source>
</evidence>
<keyword evidence="6" id="KW-0408">Iron</keyword>
<dbReference type="InterPro" id="IPR039426">
    <property type="entry name" value="TonB-dep_rcpt-like"/>
</dbReference>
<evidence type="ECO:0000313" key="16">
    <source>
        <dbReference type="EMBL" id="QIB67392.1"/>
    </source>
</evidence>
<sequence>MQNFKYNPRWTALALAAATLTPAALAQDGSANAPDRVPAAGALEEIVVTSRRREESLADVPVAVTAFSASQLNALQIYAVKDIAAYSPGLNINSDSVGRAFVSIRGVGTTLIDTVQPGVGIFIDGIYQPNTSYLNSPLLDVERIEVLRGPQGTLFGNNTLGGAINVITQQPGNEFSGRASAAYAGPDDFQSASLSVSGALLPDVLQVRAGAAFHRHDGFMENLLVGGEGNPLEQNSANATIVFRPLDTATFTLNTRYDEVEGGSTPYRWVEGPTDYQYSALSNLNSIATYEYKSVDLTGEFDLAALNSTLTATGAFYRRDNHGDNDGDYGPMDFVRRYSESRLDTSTLEVRFDTEFNDRLSTLVGVFLNESETEASLLTTVVPLGVTAPSASSAESEALGIFANVFYRFSDSLELAAGLRYDRQELEGSAATTADTYKANEWQPRVSLTRFWSEELMTYASVARGFRAGGQNGPGAPNLIYQGDSVWTYEIGSKAQLLDRKLTLNLAAFYNDYSDFIGQNAIAPNQDIPESFVTIDLNTGDVESYGIEVEAHYTPTERWLFDASLTLLHARVTDDSAFRETTGFALPTDRILFTPDWNYYLAGHYVLPVGDNSLTFNLGLTAKGEREGSSLSETFSPTLKAYYLLDGFVAYQHGRFEVALFGKNLLNEEYFESYIDQSLLQRAGLPPALVSSLGIPGPERRVGLRVSMEF</sequence>
<dbReference type="AlphaFoldDB" id="A0A6C0U5E8"/>
<dbReference type="SUPFAM" id="SSF56935">
    <property type="entry name" value="Porins"/>
    <property type="match status" value="1"/>
</dbReference>
<dbReference type="PROSITE" id="PS52016">
    <property type="entry name" value="TONB_DEPENDENT_REC_3"/>
    <property type="match status" value="1"/>
</dbReference>
<dbReference type="CDD" id="cd01347">
    <property type="entry name" value="ligand_gated_channel"/>
    <property type="match status" value="1"/>
</dbReference>
<evidence type="ECO:0000259" key="14">
    <source>
        <dbReference type="Pfam" id="PF00593"/>
    </source>
</evidence>
<dbReference type="InterPro" id="IPR036942">
    <property type="entry name" value="Beta-barrel_TonB_sf"/>
</dbReference>
<dbReference type="Pfam" id="PF00593">
    <property type="entry name" value="TonB_dep_Rec_b-barrel"/>
    <property type="match status" value="1"/>
</dbReference>
<name>A0A6C0U5E8_9GAMM</name>
<keyword evidence="8 12" id="KW-0798">TonB box</keyword>
<reference evidence="16 17" key="1">
    <citation type="submission" date="2020-02" db="EMBL/GenBank/DDBJ databases">
        <title>Genome sequencing for Kineobactrum sp. M2.</title>
        <authorList>
            <person name="Park S.-J."/>
        </authorList>
    </citation>
    <scope>NUCLEOTIDE SEQUENCE [LARGE SCALE GENOMIC DNA]</scope>
    <source>
        <strain evidence="16 17">M2</strain>
    </source>
</reference>
<keyword evidence="13" id="KW-0732">Signal</keyword>
<evidence type="ECO:0000256" key="6">
    <source>
        <dbReference type="ARBA" id="ARBA00023004"/>
    </source>
</evidence>
<dbReference type="Proteomes" id="UP000477680">
    <property type="component" value="Chromosome"/>
</dbReference>
<evidence type="ECO:0000256" key="10">
    <source>
        <dbReference type="ARBA" id="ARBA00023237"/>
    </source>
</evidence>
<dbReference type="RefSeq" id="WP_163496819.1">
    <property type="nucleotide sequence ID" value="NZ_CP048711.1"/>
</dbReference>
<keyword evidence="2 11" id="KW-0813">Transport</keyword>
<accession>A0A6C0U5E8</accession>
<keyword evidence="7" id="KW-0406">Ion transport</keyword>
<comment type="similarity">
    <text evidence="11 12">Belongs to the TonB-dependent receptor family.</text>
</comment>
<dbReference type="InterPro" id="IPR012910">
    <property type="entry name" value="Plug_dom"/>
</dbReference>
<comment type="subcellular location">
    <subcellularLocation>
        <location evidence="1 11">Cell outer membrane</location>
        <topology evidence="1 11">Multi-pass membrane protein</topology>
    </subcellularLocation>
</comment>
<dbReference type="PANTHER" id="PTHR32552:SF81">
    <property type="entry name" value="TONB-DEPENDENT OUTER MEMBRANE RECEPTOR"/>
    <property type="match status" value="1"/>
</dbReference>
<organism evidence="16 17">
    <name type="scientific">Kineobactrum salinum</name>
    <dbReference type="NCBI Taxonomy" id="2708301"/>
    <lineage>
        <taxon>Bacteria</taxon>
        <taxon>Pseudomonadati</taxon>
        <taxon>Pseudomonadota</taxon>
        <taxon>Gammaproteobacteria</taxon>
        <taxon>Cellvibrionales</taxon>
        <taxon>Halieaceae</taxon>
        <taxon>Kineobactrum</taxon>
    </lineage>
</organism>
<evidence type="ECO:0000256" key="3">
    <source>
        <dbReference type="ARBA" id="ARBA00022452"/>
    </source>
</evidence>
<dbReference type="GO" id="GO:0006826">
    <property type="term" value="P:iron ion transport"/>
    <property type="evidence" value="ECO:0007669"/>
    <property type="project" value="UniProtKB-KW"/>
</dbReference>
<dbReference type="InterPro" id="IPR000531">
    <property type="entry name" value="Beta-barrel_TonB"/>
</dbReference>
<evidence type="ECO:0000256" key="1">
    <source>
        <dbReference type="ARBA" id="ARBA00004571"/>
    </source>
</evidence>
<proteinExistence type="inferred from homology"/>
<dbReference type="EMBL" id="CP048711">
    <property type="protein sequence ID" value="QIB67392.1"/>
    <property type="molecule type" value="Genomic_DNA"/>
</dbReference>
<evidence type="ECO:0000256" key="8">
    <source>
        <dbReference type="ARBA" id="ARBA00023077"/>
    </source>
</evidence>
<feature type="chain" id="PRO_5025584023" evidence="13">
    <location>
        <begin position="27"/>
        <end position="710"/>
    </location>
</feature>
<evidence type="ECO:0000256" key="9">
    <source>
        <dbReference type="ARBA" id="ARBA00023136"/>
    </source>
</evidence>
<protein>
    <submittedName>
        <fullName evidence="16">TonB-dependent receptor</fullName>
    </submittedName>
</protein>
<evidence type="ECO:0000256" key="12">
    <source>
        <dbReference type="RuleBase" id="RU003357"/>
    </source>
</evidence>
<dbReference type="Gene3D" id="2.40.170.20">
    <property type="entry name" value="TonB-dependent receptor, beta-barrel domain"/>
    <property type="match status" value="1"/>
</dbReference>
<dbReference type="Pfam" id="PF07715">
    <property type="entry name" value="Plug"/>
    <property type="match status" value="1"/>
</dbReference>
<dbReference type="KEGG" id="kim:G3T16_20350"/>
<evidence type="ECO:0000256" key="5">
    <source>
        <dbReference type="ARBA" id="ARBA00022692"/>
    </source>
</evidence>
<feature type="domain" description="TonB-dependent receptor plug" evidence="15">
    <location>
        <begin position="57"/>
        <end position="163"/>
    </location>
</feature>
<evidence type="ECO:0000256" key="2">
    <source>
        <dbReference type="ARBA" id="ARBA00022448"/>
    </source>
</evidence>
<evidence type="ECO:0000256" key="13">
    <source>
        <dbReference type="SAM" id="SignalP"/>
    </source>
</evidence>
<dbReference type="GO" id="GO:0009279">
    <property type="term" value="C:cell outer membrane"/>
    <property type="evidence" value="ECO:0007669"/>
    <property type="project" value="UniProtKB-SubCell"/>
</dbReference>
<keyword evidence="4" id="KW-0410">Iron transport</keyword>
<evidence type="ECO:0000259" key="15">
    <source>
        <dbReference type="Pfam" id="PF07715"/>
    </source>
</evidence>
<keyword evidence="10 11" id="KW-0998">Cell outer membrane</keyword>
<evidence type="ECO:0000313" key="17">
    <source>
        <dbReference type="Proteomes" id="UP000477680"/>
    </source>
</evidence>
<evidence type="ECO:0000256" key="4">
    <source>
        <dbReference type="ARBA" id="ARBA00022496"/>
    </source>
</evidence>
<feature type="domain" description="TonB-dependent receptor-like beta-barrel" evidence="14">
    <location>
        <begin position="259"/>
        <end position="665"/>
    </location>
</feature>
<gene>
    <name evidence="16" type="ORF">G3T16_20350</name>
</gene>
<feature type="signal peptide" evidence="13">
    <location>
        <begin position="1"/>
        <end position="26"/>
    </location>
</feature>
<keyword evidence="9 11" id="KW-0472">Membrane</keyword>